<protein>
    <submittedName>
        <fullName evidence="1">Uncharacterized protein</fullName>
    </submittedName>
</protein>
<comment type="caution">
    <text evidence="1">The sequence shown here is derived from an EMBL/GenBank/DDBJ whole genome shotgun (WGS) entry which is preliminary data.</text>
</comment>
<gene>
    <name evidence="1" type="ORF">A2592_00280</name>
</gene>
<evidence type="ECO:0000313" key="1">
    <source>
        <dbReference type="EMBL" id="OGG88578.1"/>
    </source>
</evidence>
<dbReference type="EMBL" id="MFMT01000017">
    <property type="protein sequence ID" value="OGG88578.1"/>
    <property type="molecule type" value="Genomic_DNA"/>
</dbReference>
<dbReference type="AlphaFoldDB" id="A0A1F6FRT3"/>
<reference evidence="1 2" key="1">
    <citation type="journal article" date="2016" name="Nat. Commun.">
        <title>Thousands of microbial genomes shed light on interconnected biogeochemical processes in an aquifer system.</title>
        <authorList>
            <person name="Anantharaman K."/>
            <person name="Brown C.T."/>
            <person name="Hug L.A."/>
            <person name="Sharon I."/>
            <person name="Castelle C.J."/>
            <person name="Probst A.J."/>
            <person name="Thomas B.C."/>
            <person name="Singh A."/>
            <person name="Wilkins M.J."/>
            <person name="Karaoz U."/>
            <person name="Brodie E.L."/>
            <person name="Williams K.H."/>
            <person name="Hubbard S.S."/>
            <person name="Banfield J.F."/>
        </authorList>
    </citation>
    <scope>NUCLEOTIDE SEQUENCE [LARGE SCALE GENOMIC DNA]</scope>
</reference>
<evidence type="ECO:0000313" key="2">
    <source>
        <dbReference type="Proteomes" id="UP000179230"/>
    </source>
</evidence>
<name>A0A1F6FRT3_9BACT</name>
<accession>A0A1F6FRT3</accession>
<organism evidence="1 2">
    <name type="scientific">Candidatus Kaiserbacteria bacterium RIFOXYD1_FULL_42_15</name>
    <dbReference type="NCBI Taxonomy" id="1798532"/>
    <lineage>
        <taxon>Bacteria</taxon>
        <taxon>Candidatus Kaiseribacteriota</taxon>
    </lineage>
</organism>
<dbReference type="Proteomes" id="UP000179230">
    <property type="component" value="Unassembled WGS sequence"/>
</dbReference>
<proteinExistence type="predicted"/>
<sequence length="134" mass="14913">MLRNIKRPEAKASGRFIADNNGGFYGATEDGSTFTQKPVVNGLGIRLHKFQIDATFFYVTGRGVICADNDLIVLSMYLIPSPINHWTRNPKFWLQNRASPSTYTNMLRTPACFSLKILKGVYVQALIGDGITLV</sequence>